<evidence type="ECO:0000313" key="3">
    <source>
        <dbReference type="Proteomes" id="UP001049176"/>
    </source>
</evidence>
<evidence type="ECO:0000313" key="2">
    <source>
        <dbReference type="EMBL" id="KAG7099584.1"/>
    </source>
</evidence>
<comment type="caution">
    <text evidence="2">The sequence shown here is derived from an EMBL/GenBank/DDBJ whole genome shotgun (WGS) entry which is preliminary data.</text>
</comment>
<feature type="region of interest" description="Disordered" evidence="1">
    <location>
        <begin position="194"/>
        <end position="240"/>
    </location>
</feature>
<evidence type="ECO:0000256" key="1">
    <source>
        <dbReference type="SAM" id="MobiDB-lite"/>
    </source>
</evidence>
<dbReference type="Proteomes" id="UP001049176">
    <property type="component" value="Chromosome 1"/>
</dbReference>
<dbReference type="GeneID" id="66070490"/>
<organism evidence="2 3">
    <name type="scientific">Marasmius oreades</name>
    <name type="common">fairy-ring Marasmius</name>
    <dbReference type="NCBI Taxonomy" id="181124"/>
    <lineage>
        <taxon>Eukaryota</taxon>
        <taxon>Fungi</taxon>
        <taxon>Dikarya</taxon>
        <taxon>Basidiomycota</taxon>
        <taxon>Agaricomycotina</taxon>
        <taxon>Agaricomycetes</taxon>
        <taxon>Agaricomycetidae</taxon>
        <taxon>Agaricales</taxon>
        <taxon>Marasmiineae</taxon>
        <taxon>Marasmiaceae</taxon>
        <taxon>Marasmius</taxon>
    </lineage>
</organism>
<dbReference type="OrthoDB" id="3269666at2759"/>
<gene>
    <name evidence="2" type="ORF">E1B28_001414</name>
</gene>
<dbReference type="AlphaFoldDB" id="A0A9P8AFE8"/>
<dbReference type="EMBL" id="CM032181">
    <property type="protein sequence ID" value="KAG7099584.1"/>
    <property type="molecule type" value="Genomic_DNA"/>
</dbReference>
<proteinExistence type="predicted"/>
<protein>
    <submittedName>
        <fullName evidence="2">Uncharacterized protein</fullName>
    </submittedName>
</protein>
<reference evidence="2" key="1">
    <citation type="journal article" date="2021" name="Genome Biol. Evol.">
        <title>The assembled and annotated genome of the fairy-ring fungus Marasmius oreades.</title>
        <authorList>
            <person name="Hiltunen M."/>
            <person name="Ament-Velasquez S.L."/>
            <person name="Johannesson H."/>
        </authorList>
    </citation>
    <scope>NUCLEOTIDE SEQUENCE</scope>
    <source>
        <strain evidence="2">03SP1</strain>
    </source>
</reference>
<dbReference type="RefSeq" id="XP_043016054.1">
    <property type="nucleotide sequence ID" value="XM_043147345.1"/>
</dbReference>
<accession>A0A9P8AFE8</accession>
<dbReference type="KEGG" id="more:E1B28_001414"/>
<name>A0A9P8AFE8_9AGAR</name>
<sequence length="240" mass="24202">MSTAGIFNVQETQGAEKVKLETTAAAAQVEAKTSEAARTIENNADQAQYAAGQAAAAAKSLGNDFTGEPTSAMDQLQYTAKQTTDAAVNEGHRDVEAAKATGEGYVNQVKNMAANAAASVNATVQPYIAGFTGATDSTSDRSAPNGANQSGVISQLQSGAAVAVQTGREYVAAAKPHIDKATTAAQNYLHSIQDQGSATTGAPPGQVPATTAPLESGPHTVGSPYGATKDSTVGDVSKTV</sequence>
<keyword evidence="3" id="KW-1185">Reference proteome</keyword>